<reference evidence="7" key="2">
    <citation type="submission" date="2023-04" db="EMBL/GenBank/DDBJ databases">
        <title>Paracnuella aquatica gen. nov., sp. nov., a member of the family Chitinophagaceae isolated from a hot spring.</title>
        <authorList>
            <person name="Wang C."/>
        </authorList>
    </citation>
    <scope>NUCLEOTIDE SEQUENCE</scope>
    <source>
        <strain evidence="7">LB-8</strain>
    </source>
</reference>
<organism evidence="7 8">
    <name type="scientific">Paraflavisolibacter caeni</name>
    <dbReference type="NCBI Taxonomy" id="2982496"/>
    <lineage>
        <taxon>Bacteria</taxon>
        <taxon>Pseudomonadati</taxon>
        <taxon>Bacteroidota</taxon>
        <taxon>Chitinophagia</taxon>
        <taxon>Chitinophagales</taxon>
        <taxon>Chitinophagaceae</taxon>
        <taxon>Paraflavisolibacter</taxon>
    </lineage>
</organism>
<dbReference type="Proteomes" id="UP001155483">
    <property type="component" value="Unassembled WGS sequence"/>
</dbReference>
<proteinExistence type="inferred from homology"/>
<evidence type="ECO:0000256" key="5">
    <source>
        <dbReference type="ARBA" id="ARBA00023237"/>
    </source>
</evidence>
<evidence type="ECO:0000313" key="7">
    <source>
        <dbReference type="EMBL" id="MCU7548691.1"/>
    </source>
</evidence>
<dbReference type="Gene3D" id="1.25.40.390">
    <property type="match status" value="1"/>
</dbReference>
<dbReference type="CDD" id="cd08977">
    <property type="entry name" value="SusD"/>
    <property type="match status" value="1"/>
</dbReference>
<dbReference type="GO" id="GO:0009279">
    <property type="term" value="C:cell outer membrane"/>
    <property type="evidence" value="ECO:0007669"/>
    <property type="project" value="UniProtKB-SubCell"/>
</dbReference>
<dbReference type="RefSeq" id="WP_279296135.1">
    <property type="nucleotide sequence ID" value="NZ_JAOTIF010000002.1"/>
</dbReference>
<dbReference type="InterPro" id="IPR012944">
    <property type="entry name" value="SusD_RagB_dom"/>
</dbReference>
<keyword evidence="8" id="KW-1185">Reference proteome</keyword>
<evidence type="ECO:0000259" key="6">
    <source>
        <dbReference type="Pfam" id="PF07980"/>
    </source>
</evidence>
<comment type="subcellular location">
    <subcellularLocation>
        <location evidence="1">Cell outer membrane</location>
    </subcellularLocation>
</comment>
<accession>A0A9X3B7P4</accession>
<feature type="domain" description="RagB/SusD" evidence="6">
    <location>
        <begin position="381"/>
        <end position="529"/>
    </location>
</feature>
<dbReference type="SUPFAM" id="SSF48452">
    <property type="entry name" value="TPR-like"/>
    <property type="match status" value="1"/>
</dbReference>
<evidence type="ECO:0000256" key="4">
    <source>
        <dbReference type="ARBA" id="ARBA00023136"/>
    </source>
</evidence>
<keyword evidence="4" id="KW-0472">Membrane</keyword>
<gene>
    <name evidence="7" type="ORF">OCK74_06155</name>
</gene>
<dbReference type="AlphaFoldDB" id="A0A9X3B7P4"/>
<dbReference type="InterPro" id="IPR011990">
    <property type="entry name" value="TPR-like_helical_dom_sf"/>
</dbReference>
<reference evidence="7" key="1">
    <citation type="submission" date="2022-09" db="EMBL/GenBank/DDBJ databases">
        <authorList>
            <person name="Yuan C."/>
            <person name="Ke Z."/>
        </authorList>
    </citation>
    <scope>NUCLEOTIDE SEQUENCE</scope>
    <source>
        <strain evidence="7">LB-8</strain>
    </source>
</reference>
<comment type="caution">
    <text evidence="7">The sequence shown here is derived from an EMBL/GenBank/DDBJ whole genome shotgun (WGS) entry which is preliminary data.</text>
</comment>
<keyword evidence="3" id="KW-0732">Signal</keyword>
<evidence type="ECO:0000256" key="2">
    <source>
        <dbReference type="ARBA" id="ARBA00006275"/>
    </source>
</evidence>
<evidence type="ECO:0000256" key="3">
    <source>
        <dbReference type="ARBA" id="ARBA00022729"/>
    </source>
</evidence>
<comment type="similarity">
    <text evidence="2">Belongs to the SusD family.</text>
</comment>
<dbReference type="Pfam" id="PF07980">
    <property type="entry name" value="SusD_RagB"/>
    <property type="match status" value="1"/>
</dbReference>
<evidence type="ECO:0000256" key="1">
    <source>
        <dbReference type="ARBA" id="ARBA00004442"/>
    </source>
</evidence>
<sequence>MKNNLLRIFVFVVVLTGIFTSCNKDLDRTPTNETTADAAYSSAEGYKQALAKVYGSYALTGSSGPNSTDLGGIDPGTSDFLRLYWVAQEITTDEAMIIWSDPGLPEFHNLNWSSSNVMLTGLYNRCLYQITVCNEFIREASDGKLSSRGITGTAADSVRFYRAEARFLRAFQYWVVMDLFANPPFVTETDPIGSYLPKQISRANLFNYIESELKAIEGGMIAPRQNEYGRVDQAAVWALLARLYLNAEVYLGQGNGRFTDAITYASKVINSGYTLSPNYRYLFLADNNTNNNEILLPINYDGVFTQNWGGTTFIINAAINNELNPPAFGVPTGGWGGMRSTKNLPLLFGDYSGNTDKRAMFVGSTLEITDPSVYKQGLAVVKFKNITSTGATPSSANGTFASTDFPLFRLSEMYLVYAEAVLRGGAGGSMTTALQYINSLRTRAFGNTGGNLNTLTLNDILDERGRELYWEAYRRTDLIRFGIFTSASYLWPWKGGVQGGRGVDPKYNIFPIPATDIIANPNLAQNTGY</sequence>
<evidence type="ECO:0000313" key="8">
    <source>
        <dbReference type="Proteomes" id="UP001155483"/>
    </source>
</evidence>
<dbReference type="Gene3D" id="1.25.40.10">
    <property type="entry name" value="Tetratricopeptide repeat domain"/>
    <property type="match status" value="1"/>
</dbReference>
<dbReference type="PROSITE" id="PS51257">
    <property type="entry name" value="PROKAR_LIPOPROTEIN"/>
    <property type="match status" value="1"/>
</dbReference>
<dbReference type="Gene3D" id="1.10.3780.10">
    <property type="entry name" value="SusD-like"/>
    <property type="match status" value="1"/>
</dbReference>
<keyword evidence="5" id="KW-0998">Cell outer membrane</keyword>
<name>A0A9X3B7P4_9BACT</name>
<protein>
    <submittedName>
        <fullName evidence="7">RagB/SusD family nutrient uptake outer membrane protein</fullName>
    </submittedName>
</protein>
<dbReference type="EMBL" id="JAOTIF010000002">
    <property type="protein sequence ID" value="MCU7548691.1"/>
    <property type="molecule type" value="Genomic_DNA"/>
</dbReference>